<name>A0A6A4W2A9_AMPAM</name>
<sequence>MRLISGICCELCWSTSVDCSLTALQGPERGRQGRDNSVAPHLFPVGSDCPGADSHFLSRCRFLPIEDRRFMAGVRLIAGCDDLCEDLDSEGASRPSQTDFDNQVGDGLIDEYVATTSFAEVPFSCCRPDAASTWCVRQYLVFKLYAYDFKTNSTIFKRGCPKQVEAFLNGRLSGVGVALLVLMGVRVLNLLMLRLVQTSTSNALLARRHLSEAHGWLFTTRRARATGSSDEERHLLADEIISDLTPSDEDSQEDEDGVTSETSDGDGESGSAASGTTEPSDGDGTTETTGEGTSETTADGPTETTGDGQTETTADGETTDDLTEITTLLAPSDVS</sequence>
<proteinExistence type="predicted"/>
<dbReference type="Proteomes" id="UP000440578">
    <property type="component" value="Unassembled WGS sequence"/>
</dbReference>
<protein>
    <submittedName>
        <fullName evidence="2">Uncharacterized protein</fullName>
    </submittedName>
</protein>
<feature type="compositionally biased region" description="Acidic residues" evidence="1">
    <location>
        <begin position="246"/>
        <end position="267"/>
    </location>
</feature>
<accession>A0A6A4W2A9</accession>
<reference evidence="2 3" key="1">
    <citation type="submission" date="2019-07" db="EMBL/GenBank/DDBJ databases">
        <title>Draft genome assembly of a fouling barnacle, Amphibalanus amphitrite (Darwin, 1854): The first reference genome for Thecostraca.</title>
        <authorList>
            <person name="Kim W."/>
        </authorList>
    </citation>
    <scope>NUCLEOTIDE SEQUENCE [LARGE SCALE GENOMIC DNA]</scope>
    <source>
        <strain evidence="2">SNU_AA5</strain>
        <tissue evidence="2">Soma without cirri and trophi</tissue>
    </source>
</reference>
<dbReference type="OrthoDB" id="6104986at2759"/>
<dbReference type="EMBL" id="VIIS01001590">
    <property type="protein sequence ID" value="KAF0295951.1"/>
    <property type="molecule type" value="Genomic_DNA"/>
</dbReference>
<evidence type="ECO:0000313" key="2">
    <source>
        <dbReference type="EMBL" id="KAF0295951.1"/>
    </source>
</evidence>
<feature type="region of interest" description="Disordered" evidence="1">
    <location>
        <begin position="240"/>
        <end position="335"/>
    </location>
</feature>
<dbReference type="AlphaFoldDB" id="A0A6A4W2A9"/>
<evidence type="ECO:0000313" key="3">
    <source>
        <dbReference type="Proteomes" id="UP000440578"/>
    </source>
</evidence>
<keyword evidence="3" id="KW-1185">Reference proteome</keyword>
<evidence type="ECO:0000256" key="1">
    <source>
        <dbReference type="SAM" id="MobiDB-lite"/>
    </source>
</evidence>
<organism evidence="2 3">
    <name type="scientific">Amphibalanus amphitrite</name>
    <name type="common">Striped barnacle</name>
    <name type="synonym">Balanus amphitrite</name>
    <dbReference type="NCBI Taxonomy" id="1232801"/>
    <lineage>
        <taxon>Eukaryota</taxon>
        <taxon>Metazoa</taxon>
        <taxon>Ecdysozoa</taxon>
        <taxon>Arthropoda</taxon>
        <taxon>Crustacea</taxon>
        <taxon>Multicrustacea</taxon>
        <taxon>Cirripedia</taxon>
        <taxon>Thoracica</taxon>
        <taxon>Thoracicalcarea</taxon>
        <taxon>Balanomorpha</taxon>
        <taxon>Balanoidea</taxon>
        <taxon>Balanidae</taxon>
        <taxon>Amphibalaninae</taxon>
        <taxon>Amphibalanus</taxon>
    </lineage>
</organism>
<comment type="caution">
    <text evidence="2">The sequence shown here is derived from an EMBL/GenBank/DDBJ whole genome shotgun (WGS) entry which is preliminary data.</text>
</comment>
<feature type="compositionally biased region" description="Low complexity" evidence="1">
    <location>
        <begin position="269"/>
        <end position="316"/>
    </location>
</feature>
<gene>
    <name evidence="2" type="ORF">FJT64_006559</name>
</gene>